<feature type="compositionally biased region" description="Basic residues" evidence="1">
    <location>
        <begin position="475"/>
        <end position="487"/>
    </location>
</feature>
<dbReference type="InterPro" id="IPR000863">
    <property type="entry name" value="Sulfotransferase_dom"/>
</dbReference>
<name>A0AAV2Q953_MEGNR</name>
<dbReference type="PANTHER" id="PTHR10704:SF44">
    <property type="entry name" value="LD35051P-RELATED"/>
    <property type="match status" value="1"/>
</dbReference>
<feature type="compositionally biased region" description="Basic and acidic residues" evidence="1">
    <location>
        <begin position="164"/>
        <end position="184"/>
    </location>
</feature>
<dbReference type="Gene3D" id="3.40.50.300">
    <property type="entry name" value="P-loop containing nucleotide triphosphate hydrolases"/>
    <property type="match status" value="1"/>
</dbReference>
<dbReference type="SUPFAM" id="SSF52540">
    <property type="entry name" value="P-loop containing nucleoside triphosphate hydrolases"/>
    <property type="match status" value="1"/>
</dbReference>
<keyword evidence="2" id="KW-0812">Transmembrane</keyword>
<evidence type="ECO:0000313" key="4">
    <source>
        <dbReference type="EMBL" id="CAL4075717.1"/>
    </source>
</evidence>
<dbReference type="Proteomes" id="UP001497623">
    <property type="component" value="Unassembled WGS sequence"/>
</dbReference>
<gene>
    <name evidence="4" type="ORF">MNOR_LOCUS9882</name>
</gene>
<feature type="region of interest" description="Disordered" evidence="1">
    <location>
        <begin position="161"/>
        <end position="184"/>
    </location>
</feature>
<dbReference type="InterPro" id="IPR051135">
    <property type="entry name" value="Gal/GlcNAc/GalNAc_ST"/>
</dbReference>
<organism evidence="4 5">
    <name type="scientific">Meganyctiphanes norvegica</name>
    <name type="common">Northern krill</name>
    <name type="synonym">Thysanopoda norvegica</name>
    <dbReference type="NCBI Taxonomy" id="48144"/>
    <lineage>
        <taxon>Eukaryota</taxon>
        <taxon>Metazoa</taxon>
        <taxon>Ecdysozoa</taxon>
        <taxon>Arthropoda</taxon>
        <taxon>Crustacea</taxon>
        <taxon>Multicrustacea</taxon>
        <taxon>Malacostraca</taxon>
        <taxon>Eumalacostraca</taxon>
        <taxon>Eucarida</taxon>
        <taxon>Euphausiacea</taxon>
        <taxon>Euphausiidae</taxon>
        <taxon>Meganyctiphanes</taxon>
    </lineage>
</organism>
<dbReference type="GO" id="GO:0001517">
    <property type="term" value="F:N-acetylglucosamine 6-O-sulfotransferase activity"/>
    <property type="evidence" value="ECO:0007669"/>
    <property type="project" value="TreeGrafter"/>
</dbReference>
<evidence type="ECO:0000259" key="3">
    <source>
        <dbReference type="Pfam" id="PF00685"/>
    </source>
</evidence>
<dbReference type="Pfam" id="PF00685">
    <property type="entry name" value="Sulfotransfer_1"/>
    <property type="match status" value="1"/>
</dbReference>
<keyword evidence="2" id="KW-1133">Transmembrane helix</keyword>
<protein>
    <recommendedName>
        <fullName evidence="3">Sulfotransferase domain-containing protein</fullName>
    </recommendedName>
</protein>
<reference evidence="4 5" key="1">
    <citation type="submission" date="2024-05" db="EMBL/GenBank/DDBJ databases">
        <authorList>
            <person name="Wallberg A."/>
        </authorList>
    </citation>
    <scope>NUCLEOTIDE SEQUENCE [LARGE SCALE GENOMIC DNA]</scope>
</reference>
<keyword evidence="5" id="KW-1185">Reference proteome</keyword>
<feature type="region of interest" description="Disordered" evidence="1">
    <location>
        <begin position="396"/>
        <end position="416"/>
    </location>
</feature>
<evidence type="ECO:0000256" key="1">
    <source>
        <dbReference type="SAM" id="MobiDB-lite"/>
    </source>
</evidence>
<feature type="region of interest" description="Disordered" evidence="1">
    <location>
        <begin position="446"/>
        <end position="493"/>
    </location>
</feature>
<dbReference type="AlphaFoldDB" id="A0AAV2Q953"/>
<comment type="caution">
    <text evidence="4">The sequence shown here is derived from an EMBL/GenBank/DDBJ whole genome shotgun (WGS) entry which is preliminary data.</text>
</comment>
<dbReference type="GO" id="GO:0006044">
    <property type="term" value="P:N-acetylglucosamine metabolic process"/>
    <property type="evidence" value="ECO:0007669"/>
    <property type="project" value="TreeGrafter"/>
</dbReference>
<dbReference type="InterPro" id="IPR027417">
    <property type="entry name" value="P-loop_NTPase"/>
</dbReference>
<feature type="compositionally biased region" description="Pro residues" evidence="1">
    <location>
        <begin position="119"/>
        <end position="130"/>
    </location>
</feature>
<accession>A0AAV2Q953</accession>
<feature type="compositionally biased region" description="Low complexity" evidence="1">
    <location>
        <begin position="446"/>
        <end position="457"/>
    </location>
</feature>
<dbReference type="GO" id="GO:0006790">
    <property type="term" value="P:sulfur compound metabolic process"/>
    <property type="evidence" value="ECO:0007669"/>
    <property type="project" value="TreeGrafter"/>
</dbReference>
<feature type="transmembrane region" description="Helical" evidence="2">
    <location>
        <begin position="31"/>
        <end position="49"/>
    </location>
</feature>
<keyword evidence="2" id="KW-0472">Membrane</keyword>
<evidence type="ECO:0000256" key="2">
    <source>
        <dbReference type="SAM" id="Phobius"/>
    </source>
</evidence>
<proteinExistence type="predicted"/>
<sequence length="843" mass="97342">MIANMMEKVKKAGTDNNGGVNMLVGVRRKHWVLVSVSVTGFLLLLVFSSKPPQALFSTKPQPNDGEIGFLSRRIANDEGEGGEKTDPLSSSTAANLLKIQDPESLLQLQESLTKESTPKPQPPPPPPPQPKLKLPTEQRVALAKQGVLMVQYDDYGELDAPPEYIKEKDKEKSKKDKENWQKEQAEFQKQHLIEEKQIQDQSNQQQEQAEIEKQQLINEKEIELNQNLNKKQNENNGQNKKEEFNDLQRNEIIVEPKVQIVKTQQSQPHLEPIQTYQKFERGKDLIPKSSQYLQIHPQLEQIETDEHNLKENMLNNDLPRYLQLDPHMKNVLTEEQIQQLDSMIKQKLYLHQAQHEAQNPQEPVFKNVNVYNPQYMYEGPQLHQQMAQHQIMQQQLQQQIKQHKHEQQKHYQNQLQQQDDLHMQLQARDQNLSPIEGAVPIHQTASVSVVSRTSQVSEAKRGTANKELGGSASASRKHPAHYPHHALPHLPQEPVKSYTELRDMSERLLLSSLKREFYGGPWDIRFTPGLPVPKSRVRRVLILSTWRSGSTFLGDLLKSYPGTFYIFEPLHQLLKNQHLEEGSAVGSVTKLLKDVMNCNFCEQDEYVNYLRNNSFLIKHNSRYWRSCIKNRAICFDKNYLSKSCEFMPVNIMKTVRMGLSPVIELLEDPNLDLRVIQLVRDPRGALHSRSKLSWCKSDACSDPETVCKDLLTDLSLSTQVKEKFPDRYLLVRYEDVGVEPELMAQEIFKFLGLTYHKSVENFIQDHTSLNTTNTKSKRRKKVGAYTTYRDSKATTFAWREALNFTTVTDIQNSCTEPLRLLGLRNFKTEEQYNDKSLPVLLDE</sequence>
<dbReference type="PANTHER" id="PTHR10704">
    <property type="entry name" value="CARBOHYDRATE SULFOTRANSFERASE"/>
    <property type="match status" value="1"/>
</dbReference>
<feature type="region of interest" description="Disordered" evidence="1">
    <location>
        <begin position="112"/>
        <end position="135"/>
    </location>
</feature>
<evidence type="ECO:0000313" key="5">
    <source>
        <dbReference type="Proteomes" id="UP001497623"/>
    </source>
</evidence>
<dbReference type="EMBL" id="CAXKWB010004871">
    <property type="protein sequence ID" value="CAL4075717.1"/>
    <property type="molecule type" value="Genomic_DNA"/>
</dbReference>
<feature type="domain" description="Sulfotransferase" evidence="3">
    <location>
        <begin position="539"/>
        <end position="819"/>
    </location>
</feature>